<proteinExistence type="predicted"/>
<dbReference type="Gene3D" id="1.10.357.10">
    <property type="entry name" value="Tetracycline Repressor, domain 2"/>
    <property type="match status" value="2"/>
</dbReference>
<name>A0A486XTJ4_9GAMM</name>
<gene>
    <name evidence="1" type="ORF">BAL341_2781</name>
</gene>
<reference evidence="1" key="1">
    <citation type="submission" date="2019-04" db="EMBL/GenBank/DDBJ databases">
        <authorList>
            <person name="Brambilla D."/>
        </authorList>
    </citation>
    <scope>NUCLEOTIDE SEQUENCE</scope>
    <source>
        <strain evidence="1">BAL1</strain>
    </source>
</reference>
<evidence type="ECO:0000313" key="1">
    <source>
        <dbReference type="EMBL" id="VHO05695.1"/>
    </source>
</evidence>
<sequence>MREQILDTALTLAESNSWEQPSLQQIATAPGISLTVQWLREAARLNASGAARIGQELALSALFVAVFIYWLNDSSAAQKRSLAILKHKLQLSDLLKLWH</sequence>
<accession>A0A486XTJ4</accession>
<dbReference type="EMBL" id="CAAJGR010000005">
    <property type="protein sequence ID" value="VHO05695.1"/>
    <property type="molecule type" value="Genomic_DNA"/>
</dbReference>
<dbReference type="AlphaFoldDB" id="A0A486XTJ4"/>
<protein>
    <submittedName>
        <fullName evidence="1">Uncharacterized protein</fullName>
    </submittedName>
</protein>
<organism evidence="1">
    <name type="scientific">Rheinheimera sp. BAL341</name>
    <dbReference type="NCBI Taxonomy" id="1708203"/>
    <lineage>
        <taxon>Bacteria</taxon>
        <taxon>Pseudomonadati</taxon>
        <taxon>Pseudomonadota</taxon>
        <taxon>Gammaproteobacteria</taxon>
        <taxon>Chromatiales</taxon>
        <taxon>Chromatiaceae</taxon>
        <taxon>Rheinheimera</taxon>
    </lineage>
</organism>